<feature type="transmembrane region" description="Helical" evidence="1">
    <location>
        <begin position="62"/>
        <end position="81"/>
    </location>
</feature>
<accession>A0A0V0SIF6</accession>
<dbReference type="AlphaFoldDB" id="A0A0V0SIF6"/>
<sequence length="83" mass="10053">MTKLNDMHTTNNNIDYQYACMIERFLLSCTDEISEYIKFASDIQFYCLSDMHIKSDYRIFEYRNFICNLFIIIIIIIKRISDD</sequence>
<dbReference type="EMBL" id="JYDL01000009">
    <property type="protein sequence ID" value="KRX26133.1"/>
    <property type="molecule type" value="Genomic_DNA"/>
</dbReference>
<keyword evidence="1" id="KW-0812">Transmembrane</keyword>
<keyword evidence="3" id="KW-1185">Reference proteome</keyword>
<evidence type="ECO:0000313" key="3">
    <source>
        <dbReference type="Proteomes" id="UP000054630"/>
    </source>
</evidence>
<name>A0A0V0SIF6_9BILA</name>
<protein>
    <submittedName>
        <fullName evidence="2">Uncharacterized protein</fullName>
    </submittedName>
</protein>
<evidence type="ECO:0000256" key="1">
    <source>
        <dbReference type="SAM" id="Phobius"/>
    </source>
</evidence>
<organism evidence="2 3">
    <name type="scientific">Trichinella nelsoni</name>
    <dbReference type="NCBI Taxonomy" id="6336"/>
    <lineage>
        <taxon>Eukaryota</taxon>
        <taxon>Metazoa</taxon>
        <taxon>Ecdysozoa</taxon>
        <taxon>Nematoda</taxon>
        <taxon>Enoplea</taxon>
        <taxon>Dorylaimia</taxon>
        <taxon>Trichinellida</taxon>
        <taxon>Trichinellidae</taxon>
        <taxon>Trichinella</taxon>
    </lineage>
</organism>
<evidence type="ECO:0000313" key="2">
    <source>
        <dbReference type="EMBL" id="KRX26133.1"/>
    </source>
</evidence>
<comment type="caution">
    <text evidence="2">The sequence shown here is derived from an EMBL/GenBank/DDBJ whole genome shotgun (WGS) entry which is preliminary data.</text>
</comment>
<dbReference type="Proteomes" id="UP000054630">
    <property type="component" value="Unassembled WGS sequence"/>
</dbReference>
<keyword evidence="1" id="KW-0472">Membrane</keyword>
<reference evidence="2 3" key="1">
    <citation type="submission" date="2015-01" db="EMBL/GenBank/DDBJ databases">
        <title>Evolution of Trichinella species and genotypes.</title>
        <authorList>
            <person name="Korhonen P.K."/>
            <person name="Edoardo P."/>
            <person name="Giuseppe L.R."/>
            <person name="Gasser R.B."/>
        </authorList>
    </citation>
    <scope>NUCLEOTIDE SEQUENCE [LARGE SCALE GENOMIC DNA]</scope>
    <source>
        <strain evidence="2">ISS37</strain>
    </source>
</reference>
<gene>
    <name evidence="2" type="ORF">T07_7238</name>
</gene>
<keyword evidence="1" id="KW-1133">Transmembrane helix</keyword>
<proteinExistence type="predicted"/>